<proteinExistence type="predicted"/>
<accession>A0ACA9L741</accession>
<dbReference type="EMBL" id="CAJVPU010002865">
    <property type="protein sequence ID" value="CAG8509125.1"/>
    <property type="molecule type" value="Genomic_DNA"/>
</dbReference>
<dbReference type="Proteomes" id="UP000789702">
    <property type="component" value="Unassembled WGS sequence"/>
</dbReference>
<keyword evidence="2" id="KW-1185">Reference proteome</keyword>
<gene>
    <name evidence="1" type="ORF">DHETER_LOCUS3374</name>
</gene>
<evidence type="ECO:0000313" key="2">
    <source>
        <dbReference type="Proteomes" id="UP000789702"/>
    </source>
</evidence>
<comment type="caution">
    <text evidence="1">The sequence shown here is derived from an EMBL/GenBank/DDBJ whole genome shotgun (WGS) entry which is preliminary data.</text>
</comment>
<organism evidence="1 2">
    <name type="scientific">Dentiscutata heterogama</name>
    <dbReference type="NCBI Taxonomy" id="1316150"/>
    <lineage>
        <taxon>Eukaryota</taxon>
        <taxon>Fungi</taxon>
        <taxon>Fungi incertae sedis</taxon>
        <taxon>Mucoromycota</taxon>
        <taxon>Glomeromycotina</taxon>
        <taxon>Glomeromycetes</taxon>
        <taxon>Diversisporales</taxon>
        <taxon>Gigasporaceae</taxon>
        <taxon>Dentiscutata</taxon>
    </lineage>
</organism>
<name>A0ACA9L741_9GLOM</name>
<evidence type="ECO:0000313" key="1">
    <source>
        <dbReference type="EMBL" id="CAG8509125.1"/>
    </source>
</evidence>
<sequence>MIESQSFGIHQIKKWHTPSYLLACLNAPSDLSQKLQGKTNDIGDASENLILSKYLKSNYNEERLENEISKYLLKSLTDK</sequence>
<reference evidence="1" key="1">
    <citation type="submission" date="2021-06" db="EMBL/GenBank/DDBJ databases">
        <authorList>
            <person name="Kallberg Y."/>
            <person name="Tangrot J."/>
            <person name="Rosling A."/>
        </authorList>
    </citation>
    <scope>NUCLEOTIDE SEQUENCE</scope>
    <source>
        <strain evidence="1">IL203A</strain>
    </source>
</reference>
<protein>
    <submittedName>
        <fullName evidence="1">6481_t:CDS:1</fullName>
    </submittedName>
</protein>